<protein>
    <submittedName>
        <fullName evidence="2">Uncharacterized protein</fullName>
    </submittedName>
</protein>
<evidence type="ECO:0000313" key="2">
    <source>
        <dbReference type="EMBL" id="RZS91592.1"/>
    </source>
</evidence>
<evidence type="ECO:0000313" key="3">
    <source>
        <dbReference type="Proteomes" id="UP000293638"/>
    </source>
</evidence>
<reference evidence="2 3" key="1">
    <citation type="submission" date="2019-02" db="EMBL/GenBank/DDBJ databases">
        <title>Genomic Encyclopedia of Type Strains, Phase IV (KMG-IV): sequencing the most valuable type-strain genomes for metagenomic binning, comparative biology and taxonomic classification.</title>
        <authorList>
            <person name="Goeker M."/>
        </authorList>
    </citation>
    <scope>NUCLEOTIDE SEQUENCE [LARGE SCALE GENOMIC DNA]</scope>
    <source>
        <strain evidence="2 3">DSM 45622</strain>
    </source>
</reference>
<gene>
    <name evidence="2" type="ORF">EV189_0839</name>
</gene>
<organism evidence="2 3">
    <name type="scientific">Motilibacter rhizosphaerae</name>
    <dbReference type="NCBI Taxonomy" id="598652"/>
    <lineage>
        <taxon>Bacteria</taxon>
        <taxon>Bacillati</taxon>
        <taxon>Actinomycetota</taxon>
        <taxon>Actinomycetes</taxon>
        <taxon>Motilibacterales</taxon>
        <taxon>Motilibacteraceae</taxon>
        <taxon>Motilibacter</taxon>
    </lineage>
</organism>
<keyword evidence="3" id="KW-1185">Reference proteome</keyword>
<dbReference type="RefSeq" id="WP_165400117.1">
    <property type="nucleotide sequence ID" value="NZ_SGXD01000001.1"/>
</dbReference>
<comment type="caution">
    <text evidence="2">The sequence shown here is derived from an EMBL/GenBank/DDBJ whole genome shotgun (WGS) entry which is preliminary data.</text>
</comment>
<keyword evidence="1" id="KW-0175">Coiled coil</keyword>
<evidence type="ECO:0000256" key="1">
    <source>
        <dbReference type="SAM" id="Coils"/>
    </source>
</evidence>
<sequence length="54" mass="5862">MANPTLPVDALAVLAAQQEQLDALRRTVEAQQETIERLVARVGLAPAPRVARRS</sequence>
<name>A0A4Q7NYV1_9ACTN</name>
<proteinExistence type="predicted"/>
<feature type="coiled-coil region" evidence="1">
    <location>
        <begin position="14"/>
        <end position="41"/>
    </location>
</feature>
<dbReference type="EMBL" id="SGXD01000001">
    <property type="protein sequence ID" value="RZS91592.1"/>
    <property type="molecule type" value="Genomic_DNA"/>
</dbReference>
<accession>A0A4Q7NYV1</accession>
<dbReference type="AlphaFoldDB" id="A0A4Q7NYV1"/>
<dbReference type="Proteomes" id="UP000293638">
    <property type="component" value="Unassembled WGS sequence"/>
</dbReference>